<dbReference type="AlphaFoldDB" id="A0A239PQ52"/>
<reference evidence="2 3" key="1">
    <citation type="submission" date="2017-07" db="EMBL/GenBank/DDBJ databases">
        <authorList>
            <person name="Sun Z.S."/>
            <person name="Albrecht U."/>
            <person name="Echele G."/>
            <person name="Lee C.C."/>
        </authorList>
    </citation>
    <scope>NUCLEOTIDE SEQUENCE [LARGE SCALE GENOMIC DNA]</scope>
    <source>
        <strain evidence="2 3">CGMCC 1.12710</strain>
    </source>
</reference>
<dbReference type="PANTHER" id="PTHR35446">
    <property type="entry name" value="SI:CH211-175M2.5"/>
    <property type="match status" value="1"/>
</dbReference>
<keyword evidence="3" id="KW-1185">Reference proteome</keyword>
<dbReference type="OrthoDB" id="9808310at2"/>
<evidence type="ECO:0000313" key="3">
    <source>
        <dbReference type="Proteomes" id="UP000198346"/>
    </source>
</evidence>
<gene>
    <name evidence="2" type="ORF">SAMN06297382_1306</name>
</gene>
<proteinExistence type="predicted"/>
<dbReference type="InterPro" id="IPR029032">
    <property type="entry name" value="AhpD-like"/>
</dbReference>
<dbReference type="NCBIfam" id="TIGR01926">
    <property type="entry name" value="peroxid_rel"/>
    <property type="match status" value="1"/>
</dbReference>
<dbReference type="Pfam" id="PF02627">
    <property type="entry name" value="CMD"/>
    <property type="match status" value="1"/>
</dbReference>
<feature type="domain" description="Carboxymuconolactone decarboxylase-like" evidence="1">
    <location>
        <begin position="41"/>
        <end position="99"/>
    </location>
</feature>
<dbReference type="PANTHER" id="PTHR35446:SF3">
    <property type="entry name" value="CMD DOMAIN-CONTAINING PROTEIN"/>
    <property type="match status" value="1"/>
</dbReference>
<dbReference type="InterPro" id="IPR003779">
    <property type="entry name" value="CMD-like"/>
</dbReference>
<dbReference type="InterPro" id="IPR010195">
    <property type="entry name" value="Uncharacterised_peroxidase-rel"/>
</dbReference>
<evidence type="ECO:0000259" key="1">
    <source>
        <dbReference type="Pfam" id="PF02627"/>
    </source>
</evidence>
<dbReference type="SUPFAM" id="SSF69118">
    <property type="entry name" value="AhpD-like"/>
    <property type="match status" value="1"/>
</dbReference>
<dbReference type="Proteomes" id="UP000198346">
    <property type="component" value="Unassembled WGS sequence"/>
</dbReference>
<keyword evidence="2" id="KW-0575">Peroxidase</keyword>
<name>A0A239PQ52_9PROT</name>
<dbReference type="NCBIfam" id="TIGR00778">
    <property type="entry name" value="ahpD_dom"/>
    <property type="match status" value="1"/>
</dbReference>
<dbReference type="EMBL" id="FZQA01000002">
    <property type="protein sequence ID" value="SNT72268.1"/>
    <property type="molecule type" value="Genomic_DNA"/>
</dbReference>
<protein>
    <submittedName>
        <fullName evidence="2">Uncharacterized peroxidase-related enzyme</fullName>
    </submittedName>
</protein>
<dbReference type="RefSeq" id="WP_089411775.1">
    <property type="nucleotide sequence ID" value="NZ_FZQA01000002.1"/>
</dbReference>
<sequence>MARLTQVSDEKAAPKAAELFGAIKERLGVVPNVYRVLANEPAALAAALAFNEALAKGSFDAKTREAIALATAGANGCDYCASAHTAIAKGLKVDDGEIEKRLQGRSDDPKVQAILAFATAVIDKRGWATDADLKAARDAGLTDGEIVETVVNVVANILTNYINHVAETDIDFPVVKAKAA</sequence>
<accession>A0A239PQ52</accession>
<dbReference type="Gene3D" id="1.20.1290.10">
    <property type="entry name" value="AhpD-like"/>
    <property type="match status" value="1"/>
</dbReference>
<organism evidence="2 3">
    <name type="scientific">Amphiplicatus metriothermophilus</name>
    <dbReference type="NCBI Taxonomy" id="1519374"/>
    <lineage>
        <taxon>Bacteria</taxon>
        <taxon>Pseudomonadati</taxon>
        <taxon>Pseudomonadota</taxon>
        <taxon>Alphaproteobacteria</taxon>
        <taxon>Parvularculales</taxon>
        <taxon>Parvularculaceae</taxon>
        <taxon>Amphiplicatus</taxon>
    </lineage>
</organism>
<keyword evidence="2" id="KW-0560">Oxidoreductase</keyword>
<dbReference type="InterPro" id="IPR004675">
    <property type="entry name" value="AhpD_core"/>
</dbReference>
<evidence type="ECO:0000313" key="2">
    <source>
        <dbReference type="EMBL" id="SNT72268.1"/>
    </source>
</evidence>
<dbReference type="GO" id="GO:0051920">
    <property type="term" value="F:peroxiredoxin activity"/>
    <property type="evidence" value="ECO:0007669"/>
    <property type="project" value="InterPro"/>
</dbReference>